<keyword evidence="2" id="KW-1185">Reference proteome</keyword>
<evidence type="ECO:0000313" key="2">
    <source>
        <dbReference type="Proteomes" id="UP000220959"/>
    </source>
</evidence>
<dbReference type="Proteomes" id="UP000220959">
    <property type="component" value="Unassembled WGS sequence"/>
</dbReference>
<name>A0ACC9CY49_9FIRM</name>
<protein>
    <submittedName>
        <fullName evidence="1">TIGR04086 family membrane protein</fullName>
    </submittedName>
</protein>
<sequence length="149" mass="15835">MHNEHASLHRVLAGRRVFMSEKKNFVSVLRVWLLAGLVGVLASACSLLGFAAWMASHHCSGSVAVPLAAAAVGFGSFCSGWVTAFCKRERGLFCGIAQGLWFAALLFVLALPSGVFMESAAWMRFAAVILCGSLGGFLGVRSHPKKHLG</sequence>
<proteinExistence type="predicted"/>
<organism evidence="1 2">
    <name type="scientific">Faecalibacterium langellae</name>
    <dbReference type="NCBI Taxonomy" id="3435293"/>
    <lineage>
        <taxon>Bacteria</taxon>
        <taxon>Bacillati</taxon>
        <taxon>Bacillota</taxon>
        <taxon>Clostridia</taxon>
        <taxon>Eubacteriales</taxon>
        <taxon>Oscillospiraceae</taxon>
        <taxon>Faecalibacterium</taxon>
    </lineage>
</organism>
<reference evidence="1 2" key="1">
    <citation type="journal article" date="2017" name="Front. Microbiol.">
        <title>New Insights into the Diversity of the Genus Faecalibacterium.</title>
        <authorList>
            <person name="Benevides L."/>
            <person name="Burman S."/>
            <person name="Martin R."/>
            <person name="Robert V."/>
            <person name="Thomas M."/>
            <person name="Miquel S."/>
            <person name="Chain F."/>
            <person name="Sokol H."/>
            <person name="Bermudez-Humaran L.G."/>
            <person name="Morrison M."/>
            <person name="Langella P."/>
            <person name="Azevedo V.A."/>
            <person name="Chatel J.M."/>
            <person name="Soares S."/>
        </authorList>
    </citation>
    <scope>NUCLEOTIDE SEQUENCE [LARGE SCALE GENOMIC DNA]</scope>
    <source>
        <strain evidence="2">CNCM I-4541</strain>
    </source>
</reference>
<evidence type="ECO:0000313" key="1">
    <source>
        <dbReference type="EMBL" id="PDX60722.1"/>
    </source>
</evidence>
<gene>
    <name evidence="1" type="ORF">CGS49_12170</name>
</gene>
<comment type="caution">
    <text evidence="1">The sequence shown here is derived from an EMBL/GenBank/DDBJ whole genome shotgun (WGS) entry which is preliminary data.</text>
</comment>
<dbReference type="EMBL" id="NMTR01000021">
    <property type="protein sequence ID" value="PDX60722.1"/>
    <property type="molecule type" value="Genomic_DNA"/>
</dbReference>
<accession>A0ACC9CY49</accession>